<dbReference type="InterPro" id="IPR036709">
    <property type="entry name" value="Autotransporte_beta_dom_sf"/>
</dbReference>
<dbReference type="InterPro" id="IPR024973">
    <property type="entry name" value="ESPR"/>
</dbReference>
<feature type="domain" description="Autotransporter" evidence="3">
    <location>
        <begin position="3133"/>
        <end position="3417"/>
    </location>
</feature>
<dbReference type="SUPFAM" id="SSF51126">
    <property type="entry name" value="Pectin lyase-like"/>
    <property type="match status" value="3"/>
</dbReference>
<dbReference type="Pfam" id="PF13018">
    <property type="entry name" value="ESPR"/>
    <property type="match status" value="1"/>
</dbReference>
<dbReference type="GO" id="GO:0019867">
    <property type="term" value="C:outer membrane"/>
    <property type="evidence" value="ECO:0007669"/>
    <property type="project" value="InterPro"/>
</dbReference>
<comment type="caution">
    <text evidence="4">The sequence shown here is derived from an EMBL/GenBank/DDBJ whole genome shotgun (WGS) entry which is preliminary data.</text>
</comment>
<keyword evidence="2" id="KW-0843">Virulence</keyword>
<accession>A0AAJ4W880</accession>
<dbReference type="InterPro" id="IPR006315">
    <property type="entry name" value="OM_autotransptr_brl_dom"/>
</dbReference>
<keyword evidence="1" id="KW-0732">Signal</keyword>
<dbReference type="PANTHER" id="PTHR12338">
    <property type="entry name" value="AUTOTRANSPORTER"/>
    <property type="match status" value="1"/>
</dbReference>
<dbReference type="InterPro" id="IPR043990">
    <property type="entry name" value="AC_1"/>
</dbReference>
<evidence type="ECO:0000256" key="1">
    <source>
        <dbReference type="ARBA" id="ARBA00022729"/>
    </source>
</evidence>
<organism evidence="4 5">
    <name type="scientific">Pragia fontium DSM 5563 = ATCC 49100</name>
    <dbReference type="NCBI Taxonomy" id="1122977"/>
    <lineage>
        <taxon>Bacteria</taxon>
        <taxon>Pseudomonadati</taxon>
        <taxon>Pseudomonadota</taxon>
        <taxon>Gammaproteobacteria</taxon>
        <taxon>Enterobacterales</taxon>
        <taxon>Budviciaceae</taxon>
        <taxon>Pragia</taxon>
    </lineage>
</organism>
<dbReference type="PROSITE" id="PS51208">
    <property type="entry name" value="AUTOTRANSPORTER"/>
    <property type="match status" value="1"/>
</dbReference>
<dbReference type="NCBIfam" id="TIGR01414">
    <property type="entry name" value="autotrans_barl"/>
    <property type="match status" value="1"/>
</dbReference>
<dbReference type="PANTHER" id="PTHR12338:SF5">
    <property type="entry name" value="ANTIGEN 43-RELATED"/>
    <property type="match status" value="1"/>
</dbReference>
<dbReference type="InterPro" id="IPR012332">
    <property type="entry name" value="Autotransporter_pectin_lyase_C"/>
</dbReference>
<dbReference type="Pfam" id="PF12951">
    <property type="entry name" value="PATR"/>
    <property type="match status" value="2"/>
</dbReference>
<dbReference type="InterPro" id="IPR011050">
    <property type="entry name" value="Pectin_lyase_fold/virulence"/>
</dbReference>
<dbReference type="InterPro" id="IPR013425">
    <property type="entry name" value="Autotrns_rpt"/>
</dbReference>
<dbReference type="NCBIfam" id="TIGR02601">
    <property type="entry name" value="autotrns_rpt"/>
    <property type="match status" value="1"/>
</dbReference>
<dbReference type="InterPro" id="IPR005546">
    <property type="entry name" value="Autotransporte_beta"/>
</dbReference>
<dbReference type="RefSeq" id="WP_074820367.1">
    <property type="nucleotide sequence ID" value="NZ_FOLW01000001.1"/>
</dbReference>
<sequence length="3417" mass="349111">MNKIYRIIWNSALGQWVVTSELSRGKTKTKTNKKIAGLALASLLSTVAQPVIAWSGAASCDEFNVCTLNNQEWDYEKVNNGAGALTIGDGKQYTVNGPSAIKTEGTNRPSITNTTIKDAYANGWAFGVGEARDVDPGTLNGQLEFDASAKETVTLTNEAGVATNISISPGAALLSVDKSDDVINSMPAPGPITFFYDAGFVKVTDGVANIKVAAELLNPISRNTTFALADGTGAKSAKVVWQSSNSYRPRVIDNSFPVSGESVTGGKALMHTNYLGEFTAYDGSKQNVTDFASYKVYLDWLANEVKAGRITSQSVYDKELSKVYSTKQYSYRYDIPNSGGGIAPELTTERLGESLLKGQGENATVEVAKGAVLTHLAGGSMAGIIKHGMNSTAPGSQSEYGIVVVTDSALGINNGTIRSLSESNMTSILVNKKATFINNNLIEVGTSDADAKNTPRHAIVVWKGGVFKNAGTINSYSHSSDYLVHVRGAGRFENTGTVNLAAYEKKSGDNRYESFQGLVFEDLDSSFLNDVDGVINVGINPDNNAYVGVGKGSNAVLFTTPVKNNVTSENRGTVNVGQKVQGSNVFRGNVAGDSINFTNSGTINLNGNRDSTGKEAVDVLANVAMFRSGDSIDSVADMFHTGTINVRGYGNIALKATESGKLTSSGTINVYGNNTTRGFFNYGAWAEGRNSHISFTGGNINLRGDNTVGVYASNAGKITLSGNSAVTFANGTKQIGYYIYGAGSSITNTSTGRLDVSTADSTLMRIAGGASLIGVGGATMAASGDGSSIIVGTDAGTTVNAGGLTLDVSGMDATGVKIEGGAVGNIDNTTKINLTGRGAVAGIADGQGHKLDGSDNGAIDNTTKLTAAADLISSLNGVTGYIARNQASLINSGNILFTGDNATGIRVAEGAVGSNSGNITLNGAGSVGLIASANTKRTKLSSTGNITLNGSWNGSDDTTRAVGVWADGEKVELTMGDGLKAASVNMNGAGSVGVRASGGSTVTLKDKVAVNFDANQSDQVAFWVSGSGSKINTEAGSELTQVNGDGATLFYVTDGGAFSGSLNLSLSGKEGSDKITSGIRVNGLGSEAVLGANSQITVGTNANGVLAENAGKAVIARGAVFNIVGKNAVVGKSTGTGSVVENNASVSAGAGSSGSIAFQALQGGTVNNKGTIDLSKGSNHTAISVDNGNVANSGNISANGTAIHIKGENSSISNSGTITAVDGKATIHVDAGAGLDLNDESGTGKIAASGTADGILLDKGAVSLKVTNTEIDMSNVMSRGIGINNVGGVSGITLNNAHIKTSGTGIGIKTGASLAKTNSGTIDVKDGIGILYLNKDNSAVAADLDFSDSAELTINVSGSNGVGIKATLDGNNRTVKTGASVNILNTTGGPAVDVSGAKSVSNSGNLISKSKAPKGGVLNVHGAETINNSGTIQASSADMEAIAMSNTGNKTFTNTGDITGSMDFISGDNQINLAGGKLIGSIKADGGANTVTASGGSVQLGPIVLAGDKVQTVKVTDGSTVGDVILAGKANHQVSLSGKSKAFDITLGDGSNTLLMDKAEVSNVVMGDGGNTLAATAGKLGNITLGEGYNQISLTGASTAGEITLGRGDNHIGVDDSTIGNLSATDGNNTLRLNNAKLSDITLGNGANNITLTGSTYGSTMTLGNGNNTLSLSNKTRLFGTLSVGKGKNSLTLADSASIVDFIGANGGEHQVTIKGKATFDSLNAGIGGGDDSLTFDGVNYTLANTSAIQHFDQINLNNGTNFTTSQQIQMGDTNTSAGKIAIDGTSSLVFNPTGAYTLNHALSGTGLLDVQSGTSFDFTRTSGNQFTGTVQMNSTDFALSGFNTSALTNAILAVMANNTTTVGEGNQIIGGLVFKGGTMDFGSRLPHSTVSKATITTGILDTRQRGKIKIVRSQVENTAVAGPDPLRGLLDQQGRTLLKLVSAREVVGEAGNLALTDDEGNVITNVSTTAVMQGTDHAANAHYNYRLTTKNDNGQADGLYVSYGLSQLDLLARGASQLLIDTALSNEKVLSAKVTGSGDLGIKAGNGDDALTLSNLDNSYTGVTDLQTGTLIVGTDNALGNTSQLNLAANTTANLNGKTQTIGELNGGARSTLALNGGHLTVTKGGTSSGALTGSGNLTVAGGSLTVNNANANLSATTTVAASAEALLKDVLALGTGKIVADGDVTLDNTTGTLANSVSGSGQLNSNNSSDIQLSGDNSDFGGKLAIDGTSRLTVSEAQHLGNASAVQNEGEFIVDNAGAMTLAAAVSGAGELVKSSAGTLTLTGNNSHSGNTRIKDGIVAISKDNHLGATSNQVVLDGGKLQVTEDLTSDRNVTLAQAGSVIVDGDKTATMNGWNDQGNAANTFTKEGVGKLVWTGDNSANTAQLNIADGTLQVENLTNLASAEGVVDLAASGTLSILKSVADDLDFTRQLAGSGNMSVDLGDKDRTLSLNATSNGGNFTGQVVMNNGKFALDNAASATMANANLVLGGKRSSGKVGSTQLNGNNTLGKLTMNGGQLKVGYSTADNRPTGHLTVKELDVSGGGDLVVTTPGNLPNPLPATGSSLFDQDDYVYDQIVTADKVNGAGSQLGLTDDEGNTLEEDIVIRLDQDSTPAGNAHYNYLAVVKDDGIHIGYGLRQLDAFAGQSVMLDNSTAVDNALGAKLTGEGGFTINATGTVRIGNAASDYTGATDIKLGKVELITDNGFGQTSALNLQSGTEVDLNGNKQTVGSLNTMSGSLIDINGGQLTVSQGGQMDGKFTGLGLLSLTGGILNLTENSSLFMGATTIDSGATTRLTKPQGLGQGTITNEGLLHLDGAVGTLLNNLKGSGKVQLSGSANMTLGGDNRDYAGNFTTESGSTLGIYSDTHLGTAEVNNEGTLVLGTLKDDAIWTLDNIVSGSGKIIKRDGGTVQIDGNQVSASLTEIENGLLVVGSKAISQANRTTSASLTSDVSIKKGGALGGYGSVIGNVVNQGTLLVGSMVNRGTKEQGTFTINGNYTGDDGSVMFNTDLGGDKSTTDRLGITGDTAGKSDVVVGSARGAGVQTTSDGIRLIEVGGRSNGQFNLNGRAVAGAYEYFLYKGGVATPDDGHWYLRSSLTSTSPEPSVYRPEAAGYMANMAAAGRLFSLRLSDRDGRAEDSSMWLRQAGSRTKHRDSSGQLKTATSSYVIQGGGEVLSTQFGRDDRLGLGMMLAYGSADSKVRSNLISTRAKSSIDGYSTGLYATWYQNAATLNGAYVDSWAQYSWLNAEVNGDEADSEHYDMDGFSASLEAGYRLPIYQSTNGEVFITPQAQVSWNGIKADKHRDASGSMISSSGEDNIQTRLGVKISRDGVSDKDKGTDKLFTVYAEANWLYNSQQAGAVLDGVEVKQQSGSRNVGELKLGTEGQVNKNLSLWTNVGQQVGGNGYSDTSVTLGVKFHF</sequence>
<dbReference type="SMART" id="SM00869">
    <property type="entry name" value="Autotransporter"/>
    <property type="match status" value="1"/>
</dbReference>
<evidence type="ECO:0000256" key="2">
    <source>
        <dbReference type="ARBA" id="ARBA00023026"/>
    </source>
</evidence>
<reference evidence="4 5" key="1">
    <citation type="submission" date="2016-10" db="EMBL/GenBank/DDBJ databases">
        <authorList>
            <person name="Varghese N."/>
            <person name="Submissions S."/>
        </authorList>
    </citation>
    <scope>NUCLEOTIDE SEQUENCE [LARGE SCALE GENOMIC DNA]</scope>
    <source>
        <strain evidence="4 5">DSM 5563</strain>
    </source>
</reference>
<evidence type="ECO:0000259" key="3">
    <source>
        <dbReference type="PROSITE" id="PS51208"/>
    </source>
</evidence>
<dbReference type="Gene3D" id="2.40.128.130">
    <property type="entry name" value="Autotransporter beta-domain"/>
    <property type="match status" value="1"/>
</dbReference>
<dbReference type="Pfam" id="PF18883">
    <property type="entry name" value="AC_1"/>
    <property type="match status" value="1"/>
</dbReference>
<proteinExistence type="predicted"/>
<dbReference type="CDD" id="cd01344">
    <property type="entry name" value="PL2_Passenger_AT"/>
    <property type="match status" value="1"/>
</dbReference>
<protein>
    <submittedName>
        <fullName evidence="4">Outer membrane autotransporter barrel domain-containing protein</fullName>
    </submittedName>
</protein>
<evidence type="ECO:0000313" key="5">
    <source>
        <dbReference type="Proteomes" id="UP000226420"/>
    </source>
</evidence>
<name>A0AAJ4W880_9GAMM</name>
<dbReference type="EMBL" id="FOLW01000001">
    <property type="protein sequence ID" value="SFC11556.1"/>
    <property type="molecule type" value="Genomic_DNA"/>
</dbReference>
<dbReference type="Proteomes" id="UP000226420">
    <property type="component" value="Unassembled WGS sequence"/>
</dbReference>
<dbReference type="Gene3D" id="2.160.20.20">
    <property type="match status" value="2"/>
</dbReference>
<dbReference type="InterPro" id="IPR050909">
    <property type="entry name" value="Bact_Autotransporter_VF"/>
</dbReference>
<dbReference type="SUPFAM" id="SSF103515">
    <property type="entry name" value="Autotransporter"/>
    <property type="match status" value="1"/>
</dbReference>
<gene>
    <name evidence="4" type="ORF">SAMN02745723_101430</name>
</gene>
<evidence type="ECO:0000313" key="4">
    <source>
        <dbReference type="EMBL" id="SFC11556.1"/>
    </source>
</evidence>